<dbReference type="RefSeq" id="WP_100178409.1">
    <property type="nucleotide sequence ID" value="NZ_LFJC01000003.1"/>
</dbReference>
<reference evidence="2 3" key="1">
    <citation type="submission" date="2015-06" db="EMBL/GenBank/DDBJ databases">
        <title>Comparative genome analysis of nirS-carrying Bradyrhizobium sp. strains.</title>
        <authorList>
            <person name="Ishii S."/>
            <person name="Jang J."/>
            <person name="Nishizawa T."/>
            <person name="Senoo K."/>
        </authorList>
    </citation>
    <scope>NUCLEOTIDE SEQUENCE [LARGE SCALE GENOMIC DNA]</scope>
    <source>
        <strain evidence="2 3">TSA1</strain>
    </source>
</reference>
<dbReference type="AlphaFoldDB" id="A0A2M6UFD4"/>
<keyword evidence="1" id="KW-0472">Membrane</keyword>
<comment type="caution">
    <text evidence="2">The sequence shown here is derived from an EMBL/GenBank/DDBJ whole genome shotgun (WGS) entry which is preliminary data.</text>
</comment>
<keyword evidence="1" id="KW-1133">Transmembrane helix</keyword>
<evidence type="ECO:0000313" key="2">
    <source>
        <dbReference type="EMBL" id="PIT03261.1"/>
    </source>
</evidence>
<dbReference type="Proteomes" id="UP000228930">
    <property type="component" value="Unassembled WGS sequence"/>
</dbReference>
<protein>
    <submittedName>
        <fullName evidence="2">Uncharacterized protein</fullName>
    </submittedName>
</protein>
<sequence>MDLLRYLVLAIVAFGFAVFLYVEFLTSSEQQKKFRKHFDRFGLSRSGRYLSLRTFADCEQRLSGVSRVVVISSQIENPTSSLARAVIDNFSQGIRYEFFIGKGMEDQDQIEKYSTWFRSLFNSVSTYSDQSFKFEDLFSVKVLPIAWRGSPYVFHVSDVDNEEIVYAYRGQDLGSGISQSYERVSLQEAMTIISLCAASSREFRGAMPGELSSTNVVALNRH</sequence>
<dbReference type="EMBL" id="LFJC01000003">
    <property type="protein sequence ID" value="PIT03261.1"/>
    <property type="molecule type" value="Genomic_DNA"/>
</dbReference>
<accession>A0A2M6UFD4</accession>
<evidence type="ECO:0000313" key="3">
    <source>
        <dbReference type="Proteomes" id="UP000228930"/>
    </source>
</evidence>
<keyword evidence="1" id="KW-0812">Transmembrane</keyword>
<evidence type="ECO:0000256" key="1">
    <source>
        <dbReference type="SAM" id="Phobius"/>
    </source>
</evidence>
<feature type="transmembrane region" description="Helical" evidence="1">
    <location>
        <begin position="6"/>
        <end position="26"/>
    </location>
</feature>
<organism evidence="2 3">
    <name type="scientific">Bradyrhizobium nitroreducens</name>
    <dbReference type="NCBI Taxonomy" id="709803"/>
    <lineage>
        <taxon>Bacteria</taxon>
        <taxon>Pseudomonadati</taxon>
        <taxon>Pseudomonadota</taxon>
        <taxon>Alphaproteobacteria</taxon>
        <taxon>Hyphomicrobiales</taxon>
        <taxon>Nitrobacteraceae</taxon>
        <taxon>Bradyrhizobium</taxon>
    </lineage>
</organism>
<gene>
    <name evidence="2" type="ORF">TSA1_22740</name>
</gene>
<name>A0A2M6UFD4_9BRAD</name>
<keyword evidence="3" id="KW-1185">Reference proteome</keyword>
<proteinExistence type="predicted"/>